<protein>
    <submittedName>
        <fullName evidence="1">Uncharacterized protein</fullName>
    </submittedName>
</protein>
<gene>
    <name evidence="1" type="ORF">G2W53_003975</name>
</gene>
<dbReference type="EMBL" id="JAAIUW010000002">
    <property type="protein sequence ID" value="KAF7841677.1"/>
    <property type="molecule type" value="Genomic_DNA"/>
</dbReference>
<keyword evidence="2" id="KW-1185">Reference proteome</keyword>
<sequence>MWDARLFAEMSAIVTIETIINIASVMLQDREIAATHCFYTIWNIWKGKNAQVFEGSFFNPQEVVFKASIEAFEFANAMVSHPSPVIQDGALSEVVNFICSFLSWAYQIESECKNVIDFCLGNDSDWQLNAILHLPLASIPP</sequence>
<proteinExistence type="predicted"/>
<organism evidence="1 2">
    <name type="scientific">Senna tora</name>
    <dbReference type="NCBI Taxonomy" id="362788"/>
    <lineage>
        <taxon>Eukaryota</taxon>
        <taxon>Viridiplantae</taxon>
        <taxon>Streptophyta</taxon>
        <taxon>Embryophyta</taxon>
        <taxon>Tracheophyta</taxon>
        <taxon>Spermatophyta</taxon>
        <taxon>Magnoliopsida</taxon>
        <taxon>eudicotyledons</taxon>
        <taxon>Gunneridae</taxon>
        <taxon>Pentapetalae</taxon>
        <taxon>rosids</taxon>
        <taxon>fabids</taxon>
        <taxon>Fabales</taxon>
        <taxon>Fabaceae</taxon>
        <taxon>Caesalpinioideae</taxon>
        <taxon>Cassia clade</taxon>
        <taxon>Senna</taxon>
    </lineage>
</organism>
<accession>A0A834XBI9</accession>
<evidence type="ECO:0000313" key="1">
    <source>
        <dbReference type="EMBL" id="KAF7841677.1"/>
    </source>
</evidence>
<dbReference type="AlphaFoldDB" id="A0A834XBI9"/>
<name>A0A834XBI9_9FABA</name>
<dbReference type="Proteomes" id="UP000634136">
    <property type="component" value="Unassembled WGS sequence"/>
</dbReference>
<reference evidence="1" key="1">
    <citation type="submission" date="2020-09" db="EMBL/GenBank/DDBJ databases">
        <title>Genome-Enabled Discovery of Anthraquinone Biosynthesis in Senna tora.</title>
        <authorList>
            <person name="Kang S.-H."/>
            <person name="Pandey R.P."/>
            <person name="Lee C.-M."/>
            <person name="Sim J.-S."/>
            <person name="Jeong J.-T."/>
            <person name="Choi B.-S."/>
            <person name="Jung M."/>
            <person name="Ginzburg D."/>
            <person name="Zhao K."/>
            <person name="Won S.Y."/>
            <person name="Oh T.-J."/>
            <person name="Yu Y."/>
            <person name="Kim N.-H."/>
            <person name="Lee O.R."/>
            <person name="Lee T.-H."/>
            <person name="Bashyal P."/>
            <person name="Kim T.-S."/>
            <person name="Lee W.-H."/>
            <person name="Kawkins C."/>
            <person name="Kim C.-K."/>
            <person name="Kim J.S."/>
            <person name="Ahn B.O."/>
            <person name="Rhee S.Y."/>
            <person name="Sohng J.K."/>
        </authorList>
    </citation>
    <scope>NUCLEOTIDE SEQUENCE</scope>
    <source>
        <tissue evidence="1">Leaf</tissue>
    </source>
</reference>
<evidence type="ECO:0000313" key="2">
    <source>
        <dbReference type="Proteomes" id="UP000634136"/>
    </source>
</evidence>
<comment type="caution">
    <text evidence="1">The sequence shown here is derived from an EMBL/GenBank/DDBJ whole genome shotgun (WGS) entry which is preliminary data.</text>
</comment>